<gene>
    <name evidence="7" type="ORF">Leucomu_09780</name>
</gene>
<dbReference type="InterPro" id="IPR044152">
    <property type="entry name" value="YqjM-like"/>
</dbReference>
<organism evidence="7 8">
    <name type="scientific">Leucobacter muris</name>
    <dbReference type="NCBI Taxonomy" id="1935379"/>
    <lineage>
        <taxon>Bacteria</taxon>
        <taxon>Bacillati</taxon>
        <taxon>Actinomycetota</taxon>
        <taxon>Actinomycetes</taxon>
        <taxon>Micrococcales</taxon>
        <taxon>Microbacteriaceae</taxon>
        <taxon>Leucobacter</taxon>
    </lineage>
</organism>
<keyword evidence="4" id="KW-0521">NADP</keyword>
<sequence length="364" mass="38756">MADPILFRPFRLRDLEVRNRLWVSPMCQYSIEQQHGVPGDWHLQHIGALARGGAGLVTVEATAVAPEGRISPRDVGLWNDEQTAAFARLASIAHAHGARIAVQLAHAGRKASTYPWLPGQPDGTVPIIEGGWQTVAPSEAAFGELAAPRALGADEIAGIVEAFATAADRAVAAGLDAVEVHAAHGYLLHEFLSPLSNLRGDGYGGDLERRARLLREIVRTIRGRHARLPILVRISATGWVEGGFDLDEAERVVSWLAEDGADLVDVSSGGNVPVAPIPVGPAYQTPLAARLRGSLPAEAIAVGTVGLITEAAQAESILVTGQADVVFLGRALLADPHLPLRWAHELRAPSAEALVPPQYHRARF</sequence>
<dbReference type="Proteomes" id="UP000285768">
    <property type="component" value="Chromosome"/>
</dbReference>
<evidence type="ECO:0000313" key="8">
    <source>
        <dbReference type="Proteomes" id="UP000285768"/>
    </source>
</evidence>
<evidence type="ECO:0000256" key="1">
    <source>
        <dbReference type="ARBA" id="ARBA00001917"/>
    </source>
</evidence>
<evidence type="ECO:0000256" key="3">
    <source>
        <dbReference type="ARBA" id="ARBA00022643"/>
    </source>
</evidence>
<keyword evidence="5" id="KW-0560">Oxidoreductase</keyword>
<dbReference type="Gene3D" id="3.20.20.70">
    <property type="entry name" value="Aldolase class I"/>
    <property type="match status" value="1"/>
</dbReference>
<dbReference type="InterPro" id="IPR013785">
    <property type="entry name" value="Aldolase_TIM"/>
</dbReference>
<feature type="domain" description="NADH:flavin oxidoreductase/NADH oxidase N-terminal" evidence="6">
    <location>
        <begin position="6"/>
        <end position="346"/>
    </location>
</feature>
<keyword evidence="3" id="KW-0288">FMN</keyword>
<protein>
    <submittedName>
        <fullName evidence="7">NADH:flavin oxidoreductase/NADH oxidase</fullName>
    </submittedName>
</protein>
<dbReference type="EMBL" id="CP035037">
    <property type="protein sequence ID" value="QAB18169.1"/>
    <property type="molecule type" value="Genomic_DNA"/>
</dbReference>
<keyword evidence="2" id="KW-0285">Flavoprotein</keyword>
<evidence type="ECO:0000313" key="7">
    <source>
        <dbReference type="EMBL" id="QAB18169.1"/>
    </source>
</evidence>
<evidence type="ECO:0000256" key="4">
    <source>
        <dbReference type="ARBA" id="ARBA00022857"/>
    </source>
</evidence>
<reference evidence="7 8" key="1">
    <citation type="submission" date="2019-01" db="EMBL/GenBank/DDBJ databases">
        <title>Leucobacter muris sp. nov. isolated from the nose of a laboratory mouse.</title>
        <authorList>
            <person name="Benga L."/>
            <person name="Sproeer C."/>
            <person name="Schumann P."/>
            <person name="Verbarg S."/>
            <person name="Bunk B."/>
            <person name="Engelhardt E."/>
            <person name="Benten P.M."/>
            <person name="Sager M."/>
        </authorList>
    </citation>
    <scope>NUCLEOTIDE SEQUENCE [LARGE SCALE GENOMIC DNA]</scope>
    <source>
        <strain evidence="7 8">DSM 101948</strain>
    </source>
</reference>
<comment type="cofactor">
    <cofactor evidence="1">
        <name>FMN</name>
        <dbReference type="ChEBI" id="CHEBI:58210"/>
    </cofactor>
</comment>
<evidence type="ECO:0000256" key="5">
    <source>
        <dbReference type="ARBA" id="ARBA00023002"/>
    </source>
</evidence>
<dbReference type="RefSeq" id="WP_128387099.1">
    <property type="nucleotide sequence ID" value="NZ_CP035037.1"/>
</dbReference>
<proteinExistence type="predicted"/>
<evidence type="ECO:0000259" key="6">
    <source>
        <dbReference type="Pfam" id="PF00724"/>
    </source>
</evidence>
<dbReference type="CDD" id="cd02932">
    <property type="entry name" value="OYE_YqiM_FMN"/>
    <property type="match status" value="1"/>
</dbReference>
<evidence type="ECO:0000256" key="2">
    <source>
        <dbReference type="ARBA" id="ARBA00022630"/>
    </source>
</evidence>
<dbReference type="Pfam" id="PF00724">
    <property type="entry name" value="Oxidored_FMN"/>
    <property type="match status" value="1"/>
</dbReference>
<dbReference type="InterPro" id="IPR001155">
    <property type="entry name" value="OxRdtase_FMN_N"/>
</dbReference>
<accession>A0ABX5QGE9</accession>
<keyword evidence="8" id="KW-1185">Reference proteome</keyword>
<dbReference type="SUPFAM" id="SSF51395">
    <property type="entry name" value="FMN-linked oxidoreductases"/>
    <property type="match status" value="1"/>
</dbReference>
<name>A0ABX5QGE9_9MICO</name>
<dbReference type="PANTHER" id="PTHR43303">
    <property type="entry name" value="NADPH DEHYDROGENASE C23G7.10C-RELATED"/>
    <property type="match status" value="1"/>
</dbReference>
<dbReference type="PANTHER" id="PTHR43303:SF4">
    <property type="entry name" value="NADPH DEHYDROGENASE C23G7.10C-RELATED"/>
    <property type="match status" value="1"/>
</dbReference>